<dbReference type="PATRIC" id="fig|454.4.peg.385"/>
<dbReference type="EMBL" id="CP038254">
    <property type="protein sequence ID" value="QBR83578.1"/>
    <property type="molecule type" value="Genomic_DNA"/>
</dbReference>
<feature type="domain" description="Integral membrane bound transporter" evidence="6">
    <location>
        <begin position="22"/>
        <end position="144"/>
    </location>
</feature>
<accession>A0A0W0WK47</accession>
<keyword evidence="3 5" id="KW-1133">Transmembrane helix</keyword>
<evidence type="ECO:0000259" key="6">
    <source>
        <dbReference type="Pfam" id="PF13515"/>
    </source>
</evidence>
<keyword evidence="9" id="KW-1185">Reference proteome</keyword>
<evidence type="ECO:0000313" key="10">
    <source>
        <dbReference type="Proteomes" id="UP000295517"/>
    </source>
</evidence>
<dbReference type="GO" id="GO:0016020">
    <property type="term" value="C:membrane"/>
    <property type="evidence" value="ECO:0007669"/>
    <property type="project" value="UniProtKB-SubCell"/>
</dbReference>
<dbReference type="RefSeq" id="WP_058500760.1">
    <property type="nucleotide sequence ID" value="NZ_CAAAJA010000052.1"/>
</dbReference>
<feature type="transmembrane region" description="Helical" evidence="5">
    <location>
        <begin position="105"/>
        <end position="124"/>
    </location>
</feature>
<evidence type="ECO:0000256" key="3">
    <source>
        <dbReference type="ARBA" id="ARBA00022989"/>
    </source>
</evidence>
<dbReference type="OrthoDB" id="8670769at2"/>
<dbReference type="Pfam" id="PF13515">
    <property type="entry name" value="FUSC_2"/>
    <property type="match status" value="1"/>
</dbReference>
<dbReference type="EMBL" id="LNYH01000011">
    <property type="protein sequence ID" value="KTD32697.1"/>
    <property type="molecule type" value="Genomic_DNA"/>
</dbReference>
<keyword evidence="2 5" id="KW-0812">Transmembrane</keyword>
<evidence type="ECO:0000313" key="9">
    <source>
        <dbReference type="Proteomes" id="UP000054761"/>
    </source>
</evidence>
<feature type="transmembrane region" description="Helical" evidence="5">
    <location>
        <begin position="131"/>
        <end position="151"/>
    </location>
</feature>
<protein>
    <submittedName>
        <fullName evidence="8">FUSC family protein</fullName>
    </submittedName>
    <submittedName>
        <fullName evidence="7">Fusaric acid resistance protein family protein</fullName>
    </submittedName>
</protein>
<comment type="subcellular location">
    <subcellularLocation>
        <location evidence="1">Membrane</location>
        <topology evidence="1">Multi-pass membrane protein</topology>
    </subcellularLocation>
</comment>
<name>A0A0W0WK47_9GAMM</name>
<evidence type="ECO:0000256" key="5">
    <source>
        <dbReference type="SAM" id="Phobius"/>
    </source>
</evidence>
<reference evidence="8 10" key="2">
    <citation type="submission" date="2019-03" db="EMBL/GenBank/DDBJ databases">
        <title>Diverse conjugative elements silence natural transformation in Legionella species.</title>
        <authorList>
            <person name="Durieux I."/>
            <person name="Ginevra C."/>
            <person name="Attaiech L."/>
            <person name="Picq K."/>
            <person name="Juan P.A."/>
            <person name="Jarraud S."/>
            <person name="Charpentier X."/>
        </authorList>
    </citation>
    <scope>NUCLEOTIDE SEQUENCE [LARGE SCALE GENOMIC DNA]</scope>
    <source>
        <strain evidence="8 10">HL-0427-4011</strain>
    </source>
</reference>
<organism evidence="7 9">
    <name type="scientific">Legionella israelensis</name>
    <dbReference type="NCBI Taxonomy" id="454"/>
    <lineage>
        <taxon>Bacteria</taxon>
        <taxon>Pseudomonadati</taxon>
        <taxon>Pseudomonadota</taxon>
        <taxon>Gammaproteobacteria</taxon>
        <taxon>Legionellales</taxon>
        <taxon>Legionellaceae</taxon>
        <taxon>Legionella</taxon>
    </lineage>
</organism>
<feature type="transmembrane region" description="Helical" evidence="5">
    <location>
        <begin position="82"/>
        <end position="99"/>
    </location>
</feature>
<proteinExistence type="predicted"/>
<evidence type="ECO:0000256" key="4">
    <source>
        <dbReference type="ARBA" id="ARBA00023136"/>
    </source>
</evidence>
<dbReference type="Proteomes" id="UP000295517">
    <property type="component" value="Chromosome"/>
</dbReference>
<evidence type="ECO:0000256" key="2">
    <source>
        <dbReference type="ARBA" id="ARBA00022692"/>
    </source>
</evidence>
<dbReference type="InterPro" id="IPR049453">
    <property type="entry name" value="Memb_transporter_dom"/>
</dbReference>
<dbReference type="AlphaFoldDB" id="A0A0W0WK47"/>
<feature type="transmembrane region" description="Helical" evidence="5">
    <location>
        <begin position="58"/>
        <end position="75"/>
    </location>
</feature>
<evidence type="ECO:0000256" key="1">
    <source>
        <dbReference type="ARBA" id="ARBA00004141"/>
    </source>
</evidence>
<sequence length="335" mass="38638">MKLRSTTKMALQAALAILISEIISLSFHMERGYWTTLTAMAVTTQTWAENVKRSYERVIMTIFGGVVGTALYLILPPNETLIISMLLVFVFFTVYLIQIYHLLGIFSLTCFVVFLFAFIGNWTFQLLIARIFDTLLGVLIALFVSACILPVKTDVPNLFLRFYEKIKNTLIIVFKYTEEKNRQIAGSQRLILDFHSIKKNARAIYYELMLRGGNQKKFLTLLKQTASCTQCTIALIESYQWLSFYLSEQEKKRILTAINTTHHNLDALIKYLKNEGHEKISPPDSLREVVHRTILEHPEKFASLDSTALGFFNLMYFIIQLNEDLYQTYMALTSK</sequence>
<evidence type="ECO:0000313" key="7">
    <source>
        <dbReference type="EMBL" id="KTD32697.1"/>
    </source>
</evidence>
<keyword evidence="4 5" id="KW-0472">Membrane</keyword>
<dbReference type="Proteomes" id="UP000054761">
    <property type="component" value="Unassembled WGS sequence"/>
</dbReference>
<dbReference type="STRING" id="454.Lisr_0369"/>
<gene>
    <name evidence="8" type="ORF">E3983_03940</name>
    <name evidence="7" type="ORF">Lisr_0369</name>
</gene>
<reference evidence="7 9" key="1">
    <citation type="submission" date="2015-11" db="EMBL/GenBank/DDBJ databases">
        <title>Genomic analysis of 38 Legionella species identifies large and diverse effector repertoires.</title>
        <authorList>
            <person name="Burstein D."/>
            <person name="Amaro F."/>
            <person name="Zusman T."/>
            <person name="Lifshitz Z."/>
            <person name="Cohen O."/>
            <person name="Gilbert J.A."/>
            <person name="Pupko T."/>
            <person name="Shuman H.A."/>
            <person name="Segal G."/>
        </authorList>
    </citation>
    <scope>NUCLEOTIDE SEQUENCE [LARGE SCALE GENOMIC DNA]</scope>
    <source>
        <strain evidence="7 9">Bercovier 4</strain>
    </source>
</reference>
<evidence type="ECO:0000313" key="8">
    <source>
        <dbReference type="EMBL" id="QBR83578.1"/>
    </source>
</evidence>